<evidence type="ECO:0000259" key="2">
    <source>
        <dbReference type="Pfam" id="PF09967"/>
    </source>
</evidence>
<organism evidence="4">
    <name type="scientific">uncultured Desulfovibrio sp</name>
    <dbReference type="NCBI Taxonomy" id="167968"/>
    <lineage>
        <taxon>Bacteria</taxon>
        <taxon>Pseudomonadati</taxon>
        <taxon>Thermodesulfobacteriota</taxon>
        <taxon>Desulfovibrionia</taxon>
        <taxon>Desulfovibrionales</taxon>
        <taxon>Desulfovibrionaceae</taxon>
        <taxon>Desulfovibrio</taxon>
        <taxon>environmental samples</taxon>
    </lineage>
</organism>
<dbReference type="AlphaFoldDB" id="A0A212IUW8"/>
<dbReference type="InterPro" id="IPR025154">
    <property type="entry name" value="Put_metallopeptidase_dom"/>
</dbReference>
<accession>A0A212IUW8</accession>
<evidence type="ECO:0008006" key="5">
    <source>
        <dbReference type="Google" id="ProtNLM"/>
    </source>
</evidence>
<dbReference type="InterPro" id="IPR036465">
    <property type="entry name" value="vWFA_dom_sf"/>
</dbReference>
<name>A0A212IUW8_9BACT</name>
<dbReference type="Pfam" id="PF09967">
    <property type="entry name" value="DUF2201"/>
    <property type="match status" value="1"/>
</dbReference>
<feature type="domain" description="Putative metallopeptidase" evidence="3">
    <location>
        <begin position="32"/>
        <end position="338"/>
    </location>
</feature>
<proteinExistence type="predicted"/>
<protein>
    <recommendedName>
        <fullName evidence="5">Metallopeptidase domain-containing protein</fullName>
    </recommendedName>
</protein>
<dbReference type="RefSeq" id="WP_227119118.1">
    <property type="nucleotide sequence ID" value="NZ_LT598928.1"/>
</dbReference>
<gene>
    <name evidence="4" type="ORF">KM92DES2_10074</name>
</gene>
<evidence type="ECO:0000256" key="1">
    <source>
        <dbReference type="SAM" id="MobiDB-lite"/>
    </source>
</evidence>
<sequence>MHTFENQPSTPQKPAATTEDADAATLAAQRCITRARAALVMEHPFFGSLALRLRYKADSSCADMWTDGKTLGYNPAFSTALSQKTLVGAMAHEVLHLAFGHHLRRKGRDAKQWNRACDLAINHILVESGFTLPQGFAHNPAYAGMNADEIFDALASLQDAPTNKGGQNAQVAQGAEQTEGAGAAAFDGGKQTEQPEQPTPQGAQNSKQQKDEDADPQSAAGNKAAAKREKGRPEQSEGKTSFTGEVQDHPDAQGMQNDQALKAAEQEADIAMMQAMQRARNMGSMPAGLARQLNRAWRPKLDWRTLLQRFLEQCAQNDYSWTTPNRRYLYQNIYLPARREARLPHVVLAVDCSGSVDEQALAMFCTELATVLEAYDTTLTVLFHDTKVQKTLTLTRMDMPASLAPVGGGGTDYRPVCAHIEDERLAPTCLIWFTDLECDRYPAEPEYPVLWICSAPHEQQPPFGQVVCLTEPAAALGAV</sequence>
<dbReference type="InterPro" id="IPR018698">
    <property type="entry name" value="VWA-like_dom"/>
</dbReference>
<dbReference type="PANTHER" id="PTHR38730:SF1">
    <property type="entry name" value="SLL7028 PROTEIN"/>
    <property type="match status" value="1"/>
</dbReference>
<feature type="compositionally biased region" description="Low complexity" evidence="1">
    <location>
        <begin position="169"/>
        <end position="201"/>
    </location>
</feature>
<reference evidence="4" key="1">
    <citation type="submission" date="2016-04" db="EMBL/GenBank/DDBJ databases">
        <authorList>
            <person name="Evans L.H."/>
            <person name="Alamgir A."/>
            <person name="Owens N."/>
            <person name="Weber N.D."/>
            <person name="Virtaneva K."/>
            <person name="Barbian K."/>
            <person name="Babar A."/>
            <person name="Rosenke K."/>
        </authorList>
    </citation>
    <scope>NUCLEOTIDE SEQUENCE</scope>
    <source>
        <strain evidence="4">92-2</strain>
    </source>
</reference>
<feature type="region of interest" description="Disordered" evidence="1">
    <location>
        <begin position="161"/>
        <end position="253"/>
    </location>
</feature>
<dbReference type="EMBL" id="FLUP01000001">
    <property type="protein sequence ID" value="SBV91006.1"/>
    <property type="molecule type" value="Genomic_DNA"/>
</dbReference>
<evidence type="ECO:0000313" key="4">
    <source>
        <dbReference type="EMBL" id="SBV91006.1"/>
    </source>
</evidence>
<evidence type="ECO:0000259" key="3">
    <source>
        <dbReference type="Pfam" id="PF13203"/>
    </source>
</evidence>
<feature type="compositionally biased region" description="Basic and acidic residues" evidence="1">
    <location>
        <begin position="226"/>
        <end position="237"/>
    </location>
</feature>
<dbReference type="PANTHER" id="PTHR38730">
    <property type="entry name" value="SLL7028 PROTEIN"/>
    <property type="match status" value="1"/>
</dbReference>
<dbReference type="SUPFAM" id="SSF53300">
    <property type="entry name" value="vWA-like"/>
    <property type="match status" value="1"/>
</dbReference>
<feature type="domain" description="VWA-like" evidence="2">
    <location>
        <begin position="346"/>
        <end position="469"/>
    </location>
</feature>
<feature type="compositionally biased region" description="Polar residues" evidence="1">
    <location>
        <begin position="1"/>
        <end position="12"/>
    </location>
</feature>
<dbReference type="Pfam" id="PF13203">
    <property type="entry name" value="DUF2201_N"/>
    <property type="match status" value="1"/>
</dbReference>
<feature type="region of interest" description="Disordered" evidence="1">
    <location>
        <begin position="1"/>
        <end position="20"/>
    </location>
</feature>